<dbReference type="Proteomes" id="UP000054359">
    <property type="component" value="Unassembled WGS sequence"/>
</dbReference>
<accession>A0A087TZV8</accession>
<protein>
    <recommendedName>
        <fullName evidence="4">Secreted protein</fullName>
    </recommendedName>
</protein>
<evidence type="ECO:0000313" key="3">
    <source>
        <dbReference type="Proteomes" id="UP000054359"/>
    </source>
</evidence>
<name>A0A087TZV8_STEMI</name>
<feature type="signal peptide" evidence="1">
    <location>
        <begin position="1"/>
        <end position="27"/>
    </location>
</feature>
<feature type="non-terminal residue" evidence="2">
    <location>
        <position position="77"/>
    </location>
</feature>
<keyword evidence="1" id="KW-0732">Signal</keyword>
<evidence type="ECO:0008006" key="4">
    <source>
        <dbReference type="Google" id="ProtNLM"/>
    </source>
</evidence>
<feature type="chain" id="PRO_5001830045" description="Secreted protein" evidence="1">
    <location>
        <begin position="28"/>
        <end position="77"/>
    </location>
</feature>
<dbReference type="AlphaFoldDB" id="A0A087TZV8"/>
<dbReference type="OrthoDB" id="10335545at2759"/>
<organism evidence="2 3">
    <name type="scientific">Stegodyphus mimosarum</name>
    <name type="common">African social velvet spider</name>
    <dbReference type="NCBI Taxonomy" id="407821"/>
    <lineage>
        <taxon>Eukaryota</taxon>
        <taxon>Metazoa</taxon>
        <taxon>Ecdysozoa</taxon>
        <taxon>Arthropoda</taxon>
        <taxon>Chelicerata</taxon>
        <taxon>Arachnida</taxon>
        <taxon>Araneae</taxon>
        <taxon>Araneomorphae</taxon>
        <taxon>Entelegynae</taxon>
        <taxon>Eresoidea</taxon>
        <taxon>Eresidae</taxon>
        <taxon>Stegodyphus</taxon>
    </lineage>
</organism>
<proteinExistence type="predicted"/>
<sequence length="77" mass="9079">MLYHWILRASSCAWLGFVHITASKVYASDVFEKPTSKWNYDWDNPVQEEKVFPSRFKNNIIMIRSAQSHYASTVKRP</sequence>
<gene>
    <name evidence="2" type="ORF">X975_22681</name>
</gene>
<reference evidence="2 3" key="1">
    <citation type="submission" date="2013-11" db="EMBL/GenBank/DDBJ databases">
        <title>Genome sequencing of Stegodyphus mimosarum.</title>
        <authorList>
            <person name="Bechsgaard J."/>
        </authorList>
    </citation>
    <scope>NUCLEOTIDE SEQUENCE [LARGE SCALE GENOMIC DNA]</scope>
</reference>
<evidence type="ECO:0000313" key="2">
    <source>
        <dbReference type="EMBL" id="KFM70647.1"/>
    </source>
</evidence>
<dbReference type="EMBL" id="KK117502">
    <property type="protein sequence ID" value="KFM70647.1"/>
    <property type="molecule type" value="Genomic_DNA"/>
</dbReference>
<keyword evidence="3" id="KW-1185">Reference proteome</keyword>
<evidence type="ECO:0000256" key="1">
    <source>
        <dbReference type="SAM" id="SignalP"/>
    </source>
</evidence>